<sequence>MPQHDPAPAPPITRDPRDPSSSLQAALRNYHTLDVRFTGNGGEYFRIWIVSSLLTALTLGLYWPWAKARRLRYFWSHTLVGGEPLAYHGNPRQMFKGQALIGVLFLLYSVAGQFSVLGGVVALLAVAGLWPALFRSGMVFKLGNTSWRGLRLHFCGGLPEAYRAVLPFLLPLLGLVLLGTLAPQDAPPQDELGPWEWGALGLLGLVVVLAPAQWWSLKAYQHRHYMLGGLRTGFRATAREFYGLALRFLLMLLAGGALIAGVIVLLTPWLAAGGHPVLAMVLGVALPLAGGLAVFSAIWPWWQVRMQNLVWTETGSAQLRFISRLRLWPYLLLQWRNALLTALTLGLYRPFAAVATARMRLQSVQIRSRVDLEGLLVVARASPQEAAGEAAGDAFGVDLGL</sequence>
<keyword evidence="4" id="KW-1185">Reference proteome</keyword>
<gene>
    <name evidence="3" type="ORF">G3A44_01610</name>
</gene>
<dbReference type="RefSeq" id="WP_163455731.1">
    <property type="nucleotide sequence ID" value="NZ_JAAGOH010000001.1"/>
</dbReference>
<evidence type="ECO:0000313" key="4">
    <source>
        <dbReference type="Proteomes" id="UP000484255"/>
    </source>
</evidence>
<evidence type="ECO:0000313" key="3">
    <source>
        <dbReference type="EMBL" id="NDY89886.1"/>
    </source>
</evidence>
<feature type="transmembrane region" description="Helical" evidence="2">
    <location>
        <begin position="197"/>
        <end position="217"/>
    </location>
</feature>
<feature type="transmembrane region" description="Helical" evidence="2">
    <location>
        <begin position="248"/>
        <end position="271"/>
    </location>
</feature>
<accession>A0A7C9TJU6</accession>
<keyword evidence="2" id="KW-0812">Transmembrane</keyword>
<dbReference type="EMBL" id="JAAGOH010000001">
    <property type="protein sequence ID" value="NDY89886.1"/>
    <property type="molecule type" value="Genomic_DNA"/>
</dbReference>
<dbReference type="Proteomes" id="UP000484255">
    <property type="component" value="Unassembled WGS sequence"/>
</dbReference>
<feature type="transmembrane region" description="Helical" evidence="2">
    <location>
        <begin position="277"/>
        <end position="302"/>
    </location>
</feature>
<feature type="compositionally biased region" description="Pro residues" evidence="1">
    <location>
        <begin position="1"/>
        <end position="13"/>
    </location>
</feature>
<keyword evidence="2" id="KW-0472">Membrane</keyword>
<dbReference type="InterPro" id="IPR010295">
    <property type="entry name" value="DUF898"/>
</dbReference>
<organism evidence="3 4">
    <name type="scientific">Ideonella livida</name>
    <dbReference type="NCBI Taxonomy" id="2707176"/>
    <lineage>
        <taxon>Bacteria</taxon>
        <taxon>Pseudomonadati</taxon>
        <taxon>Pseudomonadota</taxon>
        <taxon>Betaproteobacteria</taxon>
        <taxon>Burkholderiales</taxon>
        <taxon>Sphaerotilaceae</taxon>
        <taxon>Ideonella</taxon>
    </lineage>
</organism>
<comment type="caution">
    <text evidence="3">The sequence shown here is derived from an EMBL/GenBank/DDBJ whole genome shotgun (WGS) entry which is preliminary data.</text>
</comment>
<reference evidence="3 4" key="1">
    <citation type="submission" date="2020-02" db="EMBL/GenBank/DDBJ databases">
        <title>Ideonella bacterium strain TBM-1.</title>
        <authorList>
            <person name="Chen W.-M."/>
        </authorList>
    </citation>
    <scope>NUCLEOTIDE SEQUENCE [LARGE SCALE GENOMIC DNA]</scope>
    <source>
        <strain evidence="3 4">TBM-1</strain>
    </source>
</reference>
<evidence type="ECO:0000256" key="2">
    <source>
        <dbReference type="SAM" id="Phobius"/>
    </source>
</evidence>
<keyword evidence="2" id="KW-1133">Transmembrane helix</keyword>
<protein>
    <submittedName>
        <fullName evidence="3">DUF898 domain-containing protein</fullName>
    </submittedName>
</protein>
<dbReference type="Pfam" id="PF05987">
    <property type="entry name" value="DUF898"/>
    <property type="match status" value="1"/>
</dbReference>
<name>A0A7C9TJU6_9BURK</name>
<evidence type="ECO:0000256" key="1">
    <source>
        <dbReference type="SAM" id="MobiDB-lite"/>
    </source>
</evidence>
<feature type="region of interest" description="Disordered" evidence="1">
    <location>
        <begin position="1"/>
        <end position="20"/>
    </location>
</feature>
<feature type="transmembrane region" description="Helical" evidence="2">
    <location>
        <begin position="45"/>
        <end position="65"/>
    </location>
</feature>
<dbReference type="AlphaFoldDB" id="A0A7C9TJU6"/>
<feature type="transmembrane region" description="Helical" evidence="2">
    <location>
        <begin position="97"/>
        <end position="114"/>
    </location>
</feature>
<proteinExistence type="predicted"/>